<dbReference type="EMBL" id="MGKP01000024">
    <property type="protein sequence ID" value="OGN28051.1"/>
    <property type="molecule type" value="Genomic_DNA"/>
</dbReference>
<dbReference type="Proteomes" id="UP000179047">
    <property type="component" value="Unassembled WGS sequence"/>
</dbReference>
<sequence length="252" mass="28212">MTEKRFIQNSAGQDLYTLIEGPQDAKANVVFVHGNGVDMHGDYFDDIVPVLNRAGYRTVRFDLRGNGKSNGTQEEGNYATYADDIASVLAWLRTSEYREPINLIAHSLGCSVVARLSPEGIVKTVFSGIPNPNTEVRINLQKKRMLSYPGGTFDERGVSISINRDGLVRKVGPEYWSEIRKFDAIKSTTEFSKKTKLLLIRPKDDDVVPDIGIDQYASIPGIAFMTLPGNHRFDDPSDRANLIKHVIDFFEK</sequence>
<evidence type="ECO:0000259" key="1">
    <source>
        <dbReference type="Pfam" id="PF12146"/>
    </source>
</evidence>
<proteinExistence type="predicted"/>
<dbReference type="Pfam" id="PF12146">
    <property type="entry name" value="Hydrolase_4"/>
    <property type="match status" value="1"/>
</dbReference>
<dbReference type="InterPro" id="IPR022742">
    <property type="entry name" value="Hydrolase_4"/>
</dbReference>
<dbReference type="PANTHER" id="PTHR12277:SF81">
    <property type="entry name" value="PROTEIN ABHD13"/>
    <property type="match status" value="1"/>
</dbReference>
<gene>
    <name evidence="2" type="ORF">A3A33_03895</name>
</gene>
<dbReference type="STRING" id="1802701.A3A33_03895"/>
<name>A0A1F8GRZ3_9BACT</name>
<protein>
    <recommendedName>
        <fullName evidence="1">Serine aminopeptidase S33 domain-containing protein</fullName>
    </recommendedName>
</protein>
<accession>A0A1F8GRZ3</accession>
<feature type="domain" description="Serine aminopeptidase S33" evidence="1">
    <location>
        <begin position="24"/>
        <end position="117"/>
    </location>
</feature>
<dbReference type="AlphaFoldDB" id="A0A1F8GRZ3"/>
<evidence type="ECO:0000313" key="3">
    <source>
        <dbReference type="Proteomes" id="UP000179047"/>
    </source>
</evidence>
<dbReference type="PANTHER" id="PTHR12277">
    <property type="entry name" value="ALPHA/BETA HYDROLASE DOMAIN-CONTAINING PROTEIN"/>
    <property type="match status" value="1"/>
</dbReference>
<evidence type="ECO:0000313" key="2">
    <source>
        <dbReference type="EMBL" id="OGN28051.1"/>
    </source>
</evidence>
<dbReference type="InterPro" id="IPR029058">
    <property type="entry name" value="AB_hydrolase_fold"/>
</dbReference>
<dbReference type="Gene3D" id="3.40.50.1820">
    <property type="entry name" value="alpha/beta hydrolase"/>
    <property type="match status" value="1"/>
</dbReference>
<organism evidence="2 3">
    <name type="scientific">Candidatus Yanofskybacteria bacterium RIFCSPLOWO2_01_FULL_49_25</name>
    <dbReference type="NCBI Taxonomy" id="1802701"/>
    <lineage>
        <taxon>Bacteria</taxon>
        <taxon>Candidatus Yanofskyibacteriota</taxon>
    </lineage>
</organism>
<reference evidence="2 3" key="1">
    <citation type="journal article" date="2016" name="Nat. Commun.">
        <title>Thousands of microbial genomes shed light on interconnected biogeochemical processes in an aquifer system.</title>
        <authorList>
            <person name="Anantharaman K."/>
            <person name="Brown C.T."/>
            <person name="Hug L.A."/>
            <person name="Sharon I."/>
            <person name="Castelle C.J."/>
            <person name="Probst A.J."/>
            <person name="Thomas B.C."/>
            <person name="Singh A."/>
            <person name="Wilkins M.J."/>
            <person name="Karaoz U."/>
            <person name="Brodie E.L."/>
            <person name="Williams K.H."/>
            <person name="Hubbard S.S."/>
            <person name="Banfield J.F."/>
        </authorList>
    </citation>
    <scope>NUCLEOTIDE SEQUENCE [LARGE SCALE GENOMIC DNA]</scope>
</reference>
<dbReference type="SUPFAM" id="SSF53474">
    <property type="entry name" value="alpha/beta-Hydrolases"/>
    <property type="match status" value="1"/>
</dbReference>
<comment type="caution">
    <text evidence="2">The sequence shown here is derived from an EMBL/GenBank/DDBJ whole genome shotgun (WGS) entry which is preliminary data.</text>
</comment>